<organism evidence="4 5">
    <name type="scientific">Amphritea balenae</name>
    <dbReference type="NCBI Taxonomy" id="452629"/>
    <lineage>
        <taxon>Bacteria</taxon>
        <taxon>Pseudomonadati</taxon>
        <taxon>Pseudomonadota</taxon>
        <taxon>Gammaproteobacteria</taxon>
        <taxon>Oceanospirillales</taxon>
        <taxon>Oceanospirillaceae</taxon>
        <taxon>Amphritea</taxon>
    </lineage>
</organism>
<reference evidence="4 5" key="1">
    <citation type="submission" date="2018-11" db="EMBL/GenBank/DDBJ databases">
        <title>The draft genome sequence of Amphritea balenae JAMM 1525T.</title>
        <authorList>
            <person name="Fang Z."/>
            <person name="Zhang Y."/>
            <person name="Han X."/>
        </authorList>
    </citation>
    <scope>NUCLEOTIDE SEQUENCE [LARGE SCALE GENOMIC DNA]</scope>
    <source>
        <strain evidence="4 5">JAMM 1525</strain>
    </source>
</reference>
<dbReference type="OrthoDB" id="9768262at2"/>
<protein>
    <submittedName>
        <fullName evidence="4">Fe-S cluster assembly protein SufD</fullName>
    </submittedName>
</protein>
<feature type="domain" description="SUF system FeS cluster assembly SufBD N-terminal" evidence="3">
    <location>
        <begin position="23"/>
        <end position="170"/>
    </location>
</feature>
<dbReference type="Pfam" id="PF19295">
    <property type="entry name" value="SufBD_N"/>
    <property type="match status" value="1"/>
</dbReference>
<dbReference type="EMBL" id="RQXV01000001">
    <property type="protein sequence ID" value="RRD01787.1"/>
    <property type="molecule type" value="Genomic_DNA"/>
</dbReference>
<dbReference type="InterPro" id="IPR011542">
    <property type="entry name" value="SUF_FeS_clus_asmbl_SufD"/>
</dbReference>
<dbReference type="InterPro" id="IPR055346">
    <property type="entry name" value="Fe-S_cluster_assembly_SufBD"/>
</dbReference>
<dbReference type="Proteomes" id="UP000267535">
    <property type="component" value="Unassembled WGS sequence"/>
</dbReference>
<keyword evidence="5" id="KW-1185">Reference proteome</keyword>
<comment type="similarity">
    <text evidence="1">Belongs to the iron-sulfur cluster assembly SufBD family.</text>
</comment>
<evidence type="ECO:0000313" key="5">
    <source>
        <dbReference type="Proteomes" id="UP000267535"/>
    </source>
</evidence>
<evidence type="ECO:0000313" key="4">
    <source>
        <dbReference type="EMBL" id="RRD01787.1"/>
    </source>
</evidence>
<accession>A0A3P1SX13</accession>
<dbReference type="RefSeq" id="WP_124924861.1">
    <property type="nucleotide sequence ID" value="NZ_BMOH01000001.1"/>
</dbReference>
<dbReference type="AlphaFoldDB" id="A0A3P1SX13"/>
<proteinExistence type="inferred from homology"/>
<evidence type="ECO:0000259" key="3">
    <source>
        <dbReference type="Pfam" id="PF19295"/>
    </source>
</evidence>
<sequence>MQNARLLNETDGYNSPVNSGWPWLTAFRQQAQQDFSAQGLPTIQQEEWKYTSIKTLANTAFNLASPGAVNKQNKALSSSNKTSNTKQNYRLTFVAGRFQANWSQLGPLPHGIKLMPLKQALEQEHSLIQTHMGRIAQHHNHPFAALNSLWLEDGVLLYVPRDCHLEKPIHCLFYSPAGTEPQACYPRLLIVLEPGAQAQLIEEYLASPQQEQKDGAPNFTDSITEVVLAKGARLTHFKLLRENALGRHIAGIHVEQAGNSCFQSFSLALDGGLCRNDIQVRLNAEGAQVQLDGLYILADHQHLDNHLRVDHLKPGCNSEVFYKGVLNGQARGVFNGMAIVHPDAQKSDARQVNKNLLLSKKAEMDTKPELQIEADDVKCSHGATVGQLDNEALFYLSSRGLDRDSARTLLTSAFAHELLNRIPAGQLRKQLTSLTRDALARDAQAVQPDGALLADKKYKPLRWS</sequence>
<feature type="domain" description="SUF system FeS cluster assembly SufBD core" evidence="2">
    <location>
        <begin position="182"/>
        <end position="414"/>
    </location>
</feature>
<evidence type="ECO:0000259" key="2">
    <source>
        <dbReference type="Pfam" id="PF01458"/>
    </source>
</evidence>
<dbReference type="InterPro" id="IPR037284">
    <property type="entry name" value="SUF_FeS_clus_asmbl_SufBD_sf"/>
</dbReference>
<dbReference type="InterPro" id="IPR000825">
    <property type="entry name" value="SUF_FeS_clus_asmbl_SufBD_core"/>
</dbReference>
<name>A0A3P1SX13_9GAMM</name>
<dbReference type="GO" id="GO:0016226">
    <property type="term" value="P:iron-sulfur cluster assembly"/>
    <property type="evidence" value="ECO:0007669"/>
    <property type="project" value="InterPro"/>
</dbReference>
<dbReference type="PANTHER" id="PTHR43575">
    <property type="entry name" value="PROTEIN ABCI7, CHLOROPLASTIC"/>
    <property type="match status" value="1"/>
</dbReference>
<dbReference type="NCBIfam" id="TIGR01981">
    <property type="entry name" value="sufD"/>
    <property type="match status" value="1"/>
</dbReference>
<dbReference type="InterPro" id="IPR045595">
    <property type="entry name" value="SufBD_N"/>
</dbReference>
<gene>
    <name evidence="4" type="primary">sufD</name>
    <name evidence="4" type="ORF">EHS89_04400</name>
</gene>
<dbReference type="PANTHER" id="PTHR43575:SF1">
    <property type="entry name" value="PROTEIN ABCI7, CHLOROPLASTIC"/>
    <property type="match status" value="1"/>
</dbReference>
<comment type="caution">
    <text evidence="4">The sequence shown here is derived from an EMBL/GenBank/DDBJ whole genome shotgun (WGS) entry which is preliminary data.</text>
</comment>
<evidence type="ECO:0000256" key="1">
    <source>
        <dbReference type="ARBA" id="ARBA00043967"/>
    </source>
</evidence>
<dbReference type="Pfam" id="PF01458">
    <property type="entry name" value="SUFBD_core"/>
    <property type="match status" value="1"/>
</dbReference>
<dbReference type="SUPFAM" id="SSF101960">
    <property type="entry name" value="Stabilizer of iron transporter SufD"/>
    <property type="match status" value="1"/>
</dbReference>